<dbReference type="Pfam" id="PF01485">
    <property type="entry name" value="IBR"/>
    <property type="match status" value="1"/>
</dbReference>
<accession>A0A6A6J0C9</accession>
<proteinExistence type="predicted"/>
<evidence type="ECO:0000256" key="5">
    <source>
        <dbReference type="ARBA" id="ARBA00022737"/>
    </source>
</evidence>
<organism evidence="10 11">
    <name type="scientific">Trematosphaeria pertusa</name>
    <dbReference type="NCBI Taxonomy" id="390896"/>
    <lineage>
        <taxon>Eukaryota</taxon>
        <taxon>Fungi</taxon>
        <taxon>Dikarya</taxon>
        <taxon>Ascomycota</taxon>
        <taxon>Pezizomycotina</taxon>
        <taxon>Dothideomycetes</taxon>
        <taxon>Pleosporomycetidae</taxon>
        <taxon>Pleosporales</taxon>
        <taxon>Massarineae</taxon>
        <taxon>Trematosphaeriaceae</taxon>
        <taxon>Trematosphaeria</taxon>
    </lineage>
</organism>
<dbReference type="EC" id="2.3.2.31" evidence="2"/>
<dbReference type="AlphaFoldDB" id="A0A6A6J0C9"/>
<evidence type="ECO:0000313" key="10">
    <source>
        <dbReference type="EMBL" id="KAF2256281.1"/>
    </source>
</evidence>
<keyword evidence="7" id="KW-0833">Ubl conjugation pathway</keyword>
<evidence type="ECO:0000256" key="1">
    <source>
        <dbReference type="ARBA" id="ARBA00001798"/>
    </source>
</evidence>
<keyword evidence="3" id="KW-0808">Transferase</keyword>
<comment type="catalytic activity">
    <reaction evidence="1">
        <text>[E2 ubiquitin-conjugating enzyme]-S-ubiquitinyl-L-cysteine + [acceptor protein]-L-lysine = [E2 ubiquitin-conjugating enzyme]-L-cysteine + [acceptor protein]-N(6)-ubiquitinyl-L-lysine.</text>
        <dbReference type="EC" id="2.3.2.31"/>
    </reaction>
</comment>
<keyword evidence="11" id="KW-1185">Reference proteome</keyword>
<dbReference type="Proteomes" id="UP000800094">
    <property type="component" value="Unassembled WGS sequence"/>
</dbReference>
<dbReference type="GO" id="GO:0061630">
    <property type="term" value="F:ubiquitin protein ligase activity"/>
    <property type="evidence" value="ECO:0007669"/>
    <property type="project" value="UniProtKB-EC"/>
</dbReference>
<name>A0A6A6J0C9_9PLEO</name>
<keyword evidence="4" id="KW-0479">Metal-binding</keyword>
<evidence type="ECO:0000313" key="11">
    <source>
        <dbReference type="Proteomes" id="UP000800094"/>
    </source>
</evidence>
<dbReference type="SMART" id="SM00647">
    <property type="entry name" value="IBR"/>
    <property type="match status" value="2"/>
</dbReference>
<evidence type="ECO:0000259" key="9">
    <source>
        <dbReference type="PROSITE" id="PS51873"/>
    </source>
</evidence>
<protein>
    <recommendedName>
        <fullName evidence="2">RBR-type E3 ubiquitin transferase</fullName>
        <ecNumber evidence="2">2.3.2.31</ecNumber>
    </recommendedName>
</protein>
<dbReference type="GO" id="GO:0008270">
    <property type="term" value="F:zinc ion binding"/>
    <property type="evidence" value="ECO:0007669"/>
    <property type="project" value="UniProtKB-KW"/>
</dbReference>
<evidence type="ECO:0000256" key="4">
    <source>
        <dbReference type="ARBA" id="ARBA00022723"/>
    </source>
</evidence>
<keyword evidence="5" id="KW-0677">Repeat</keyword>
<dbReference type="PANTHER" id="PTHR11685">
    <property type="entry name" value="RBR FAMILY RING FINGER AND IBR DOMAIN-CONTAINING"/>
    <property type="match status" value="1"/>
</dbReference>
<sequence>MRGVIGKRELVELGLSPDLWAGGAKRKRTTRPTPKTKERECASCSEILSKDTFPRLAACTHEPDTCKQCLEMWVETQLNIANWDRIACPSEGCSQLLSHDSLKDQVAEELYNRFDELSARSALRDIPNFRFCLASGCTSGQIHDSGIEGNIFRCAACGFRVCTIHDIAFHEGETCEQYDERRRQEAERRQQLKDEDKASVNTVERVSKRCPRCETKIQKNGDCDHMTCSRCRHEFYWRCFAPHRGPQGIFTIGNSAHTSSCRHHTRNLPQ</sequence>
<keyword evidence="6" id="KW-0863">Zinc-finger</keyword>
<dbReference type="EMBL" id="ML987189">
    <property type="protein sequence ID" value="KAF2256281.1"/>
    <property type="molecule type" value="Genomic_DNA"/>
</dbReference>
<dbReference type="PROSITE" id="PS51873">
    <property type="entry name" value="TRIAD"/>
    <property type="match status" value="1"/>
</dbReference>
<dbReference type="InterPro" id="IPR044066">
    <property type="entry name" value="TRIAD_supradom"/>
</dbReference>
<keyword evidence="8" id="KW-0862">Zinc</keyword>
<feature type="domain" description="RING-type" evidence="9">
    <location>
        <begin position="37"/>
        <end position="268"/>
    </location>
</feature>
<dbReference type="InterPro" id="IPR031127">
    <property type="entry name" value="E3_UB_ligase_RBR"/>
</dbReference>
<dbReference type="RefSeq" id="XP_033691285.1">
    <property type="nucleotide sequence ID" value="XM_033824576.1"/>
</dbReference>
<gene>
    <name evidence="10" type="ORF">BU26DRAFT_444933</name>
</gene>
<dbReference type="SUPFAM" id="SSF57850">
    <property type="entry name" value="RING/U-box"/>
    <property type="match status" value="3"/>
</dbReference>
<evidence type="ECO:0000256" key="6">
    <source>
        <dbReference type="ARBA" id="ARBA00022771"/>
    </source>
</evidence>
<dbReference type="Gene3D" id="1.20.120.1750">
    <property type="match status" value="1"/>
</dbReference>
<dbReference type="InterPro" id="IPR013083">
    <property type="entry name" value="Znf_RING/FYVE/PHD"/>
</dbReference>
<reference evidence="10" key="1">
    <citation type="journal article" date="2020" name="Stud. Mycol.">
        <title>101 Dothideomycetes genomes: a test case for predicting lifestyles and emergence of pathogens.</title>
        <authorList>
            <person name="Haridas S."/>
            <person name="Albert R."/>
            <person name="Binder M."/>
            <person name="Bloem J."/>
            <person name="Labutti K."/>
            <person name="Salamov A."/>
            <person name="Andreopoulos B."/>
            <person name="Baker S."/>
            <person name="Barry K."/>
            <person name="Bills G."/>
            <person name="Bluhm B."/>
            <person name="Cannon C."/>
            <person name="Castanera R."/>
            <person name="Culley D."/>
            <person name="Daum C."/>
            <person name="Ezra D."/>
            <person name="Gonzalez J."/>
            <person name="Henrissat B."/>
            <person name="Kuo A."/>
            <person name="Liang C."/>
            <person name="Lipzen A."/>
            <person name="Lutzoni F."/>
            <person name="Magnuson J."/>
            <person name="Mondo S."/>
            <person name="Nolan M."/>
            <person name="Ohm R."/>
            <person name="Pangilinan J."/>
            <person name="Park H.-J."/>
            <person name="Ramirez L."/>
            <person name="Alfaro M."/>
            <person name="Sun H."/>
            <person name="Tritt A."/>
            <person name="Yoshinaga Y."/>
            <person name="Zwiers L.-H."/>
            <person name="Turgeon B."/>
            <person name="Goodwin S."/>
            <person name="Spatafora J."/>
            <person name="Crous P."/>
            <person name="Grigoriev I."/>
        </authorList>
    </citation>
    <scope>NUCLEOTIDE SEQUENCE</scope>
    <source>
        <strain evidence="10">CBS 122368</strain>
    </source>
</reference>
<evidence type="ECO:0000256" key="8">
    <source>
        <dbReference type="ARBA" id="ARBA00022833"/>
    </source>
</evidence>
<dbReference type="OrthoDB" id="1431934at2759"/>
<dbReference type="Pfam" id="PF22191">
    <property type="entry name" value="IBR_1"/>
    <property type="match status" value="1"/>
</dbReference>
<dbReference type="CDD" id="cd20335">
    <property type="entry name" value="BRcat_RBR"/>
    <property type="match status" value="1"/>
</dbReference>
<dbReference type="Gene3D" id="3.30.40.10">
    <property type="entry name" value="Zinc/RING finger domain, C3HC4 (zinc finger)"/>
    <property type="match status" value="1"/>
</dbReference>
<evidence type="ECO:0000256" key="7">
    <source>
        <dbReference type="ARBA" id="ARBA00022786"/>
    </source>
</evidence>
<evidence type="ECO:0000256" key="2">
    <source>
        <dbReference type="ARBA" id="ARBA00012251"/>
    </source>
</evidence>
<evidence type="ECO:0000256" key="3">
    <source>
        <dbReference type="ARBA" id="ARBA00022679"/>
    </source>
</evidence>
<dbReference type="InterPro" id="IPR002867">
    <property type="entry name" value="IBR_dom"/>
</dbReference>
<dbReference type="GO" id="GO:0016567">
    <property type="term" value="P:protein ubiquitination"/>
    <property type="evidence" value="ECO:0007669"/>
    <property type="project" value="InterPro"/>
</dbReference>
<dbReference type="GeneID" id="54577906"/>